<evidence type="ECO:0000259" key="1">
    <source>
        <dbReference type="PROSITE" id="PS51819"/>
    </source>
</evidence>
<dbReference type="SUPFAM" id="SSF54593">
    <property type="entry name" value="Glyoxalase/Bleomycin resistance protein/Dihydroxybiphenyl dioxygenase"/>
    <property type="match status" value="1"/>
</dbReference>
<dbReference type="Proteomes" id="UP000202259">
    <property type="component" value="Chromosome"/>
</dbReference>
<proteinExistence type="predicted"/>
<dbReference type="InterPro" id="IPR052164">
    <property type="entry name" value="Anthracycline_SecMetBiosynth"/>
</dbReference>
<sequence>MSDNKIGTMAWLDISVDNATEVKSFYEDVIGWKSENIAMGDYDDYAMLEPANNEAVAGVCHAKGVNKDLPPAWLPYFLVADIEASLNAVRANGGKLVTEIKFMGSDKYAVIKDPAGAACAIYQKIAQ</sequence>
<dbReference type="OrthoDB" id="9793039at2"/>
<accession>A0A222GAJ3</accession>
<evidence type="ECO:0000313" key="3">
    <source>
        <dbReference type="Proteomes" id="UP000202259"/>
    </source>
</evidence>
<gene>
    <name evidence="2" type="ORF">B5D82_13635</name>
</gene>
<dbReference type="KEGG" id="cber:B5D82_13635"/>
<reference evidence="2 3" key="1">
    <citation type="submission" date="2017-08" db="EMBL/GenBank/DDBJ databases">
        <title>Complete genome of Colwellia sp. NB097-1, a psychrophile bacterium ioslated from Bering Sea.</title>
        <authorList>
            <person name="Chen X."/>
        </authorList>
    </citation>
    <scope>NUCLEOTIDE SEQUENCE [LARGE SCALE GENOMIC DNA]</scope>
    <source>
        <strain evidence="2 3">NB097-1</strain>
    </source>
</reference>
<dbReference type="InterPro" id="IPR029068">
    <property type="entry name" value="Glyas_Bleomycin-R_OHBP_Dase"/>
</dbReference>
<dbReference type="EMBL" id="CP020465">
    <property type="protein sequence ID" value="ASP48722.1"/>
    <property type="molecule type" value="Genomic_DNA"/>
</dbReference>
<dbReference type="PANTHER" id="PTHR33993">
    <property type="entry name" value="GLYOXALASE-RELATED"/>
    <property type="match status" value="1"/>
</dbReference>
<dbReference type="Gene3D" id="3.10.180.10">
    <property type="entry name" value="2,3-Dihydroxybiphenyl 1,2-Dioxygenase, domain 1"/>
    <property type="match status" value="1"/>
</dbReference>
<protein>
    <submittedName>
        <fullName evidence="2">VOC family protein</fullName>
    </submittedName>
</protein>
<dbReference type="AlphaFoldDB" id="A0A222GAJ3"/>
<dbReference type="Pfam" id="PF00903">
    <property type="entry name" value="Glyoxalase"/>
    <property type="match status" value="1"/>
</dbReference>
<dbReference type="PANTHER" id="PTHR33993:SF14">
    <property type="entry name" value="GB|AAF24581.1"/>
    <property type="match status" value="1"/>
</dbReference>
<dbReference type="InterPro" id="IPR037523">
    <property type="entry name" value="VOC_core"/>
</dbReference>
<dbReference type="CDD" id="cd07247">
    <property type="entry name" value="SgaA_N_like"/>
    <property type="match status" value="1"/>
</dbReference>
<name>A0A222GAJ3_9GAMM</name>
<dbReference type="RefSeq" id="WP_081152290.1">
    <property type="nucleotide sequence ID" value="NZ_CP020465.1"/>
</dbReference>
<evidence type="ECO:0000313" key="2">
    <source>
        <dbReference type="EMBL" id="ASP48722.1"/>
    </source>
</evidence>
<keyword evidence="3" id="KW-1185">Reference proteome</keyword>
<dbReference type="PROSITE" id="PS51819">
    <property type="entry name" value="VOC"/>
    <property type="match status" value="1"/>
</dbReference>
<organism evidence="2 3">
    <name type="scientific">Cognaticolwellia beringensis</name>
    <dbReference type="NCBI Taxonomy" id="1967665"/>
    <lineage>
        <taxon>Bacteria</taxon>
        <taxon>Pseudomonadati</taxon>
        <taxon>Pseudomonadota</taxon>
        <taxon>Gammaproteobacteria</taxon>
        <taxon>Alteromonadales</taxon>
        <taxon>Colwelliaceae</taxon>
        <taxon>Cognaticolwellia</taxon>
    </lineage>
</organism>
<dbReference type="InterPro" id="IPR004360">
    <property type="entry name" value="Glyas_Fos-R_dOase_dom"/>
</dbReference>
<feature type="domain" description="VOC" evidence="1">
    <location>
        <begin position="8"/>
        <end position="124"/>
    </location>
</feature>